<accession>A0A6H3NSL0</accession>
<dbReference type="Proteomes" id="UP000297649">
    <property type="component" value="Unassembled WGS sequence"/>
</dbReference>
<gene>
    <name evidence="1" type="ORF">EHR08_14540</name>
</gene>
<organism evidence="1 2">
    <name type="scientific">Leptospira bandrabouensis</name>
    <dbReference type="NCBI Taxonomy" id="2484903"/>
    <lineage>
        <taxon>Bacteria</taxon>
        <taxon>Pseudomonadati</taxon>
        <taxon>Spirochaetota</taxon>
        <taxon>Spirochaetia</taxon>
        <taxon>Leptospirales</taxon>
        <taxon>Leptospiraceae</taxon>
        <taxon>Leptospira</taxon>
    </lineage>
</organism>
<dbReference type="OrthoDB" id="328996at2"/>
<proteinExistence type="predicted"/>
<comment type="caution">
    <text evidence="1">The sequence shown here is derived from an EMBL/GenBank/DDBJ whole genome shotgun (WGS) entry which is preliminary data.</text>
</comment>
<reference evidence="1" key="1">
    <citation type="journal article" date="2019" name="PLoS Negl. Trop. Dis.">
        <title>Revisiting the worldwide diversity of Leptospira species in the environment.</title>
        <authorList>
            <person name="Vincent A.T."/>
            <person name="Schiettekatte O."/>
            <person name="Bourhy P."/>
            <person name="Veyrier F.J."/>
            <person name="Picardeau M."/>
        </authorList>
    </citation>
    <scope>NUCLEOTIDE SEQUENCE [LARGE SCALE GENOMIC DNA]</scope>
    <source>
        <strain evidence="1">201601109</strain>
    </source>
</reference>
<keyword evidence="2" id="KW-1185">Reference proteome</keyword>
<name>A0A6H3NSL0_9LEPT</name>
<dbReference type="AlphaFoldDB" id="A0A6H3NSL0"/>
<sequence>MSPLFSNFHSLPQIFSLGKLTHQSKDHFFSKETNKSGQGLLPLEGSYPKSKISATQTNDGNRMISLLAKGSDPELQTNIRKVENRFRWSQWISTQSESKTFEVSELKPIWNYLLGETGFTDLLSFLDPEANEFLQMVVEPKNKGLVLYVFWESKETGAMGIQFHYDPEKEKPVIVHITTETSLENESIRKSLLGLVRDFPQIQSVQIETWNEDAFNGDYR</sequence>
<protein>
    <submittedName>
        <fullName evidence="1">Uncharacterized protein</fullName>
    </submittedName>
</protein>
<evidence type="ECO:0000313" key="2">
    <source>
        <dbReference type="Proteomes" id="UP000297649"/>
    </source>
</evidence>
<evidence type="ECO:0000313" key="1">
    <source>
        <dbReference type="EMBL" id="TGN12580.1"/>
    </source>
</evidence>
<dbReference type="EMBL" id="RQHU01000019">
    <property type="protein sequence ID" value="TGN12580.1"/>
    <property type="molecule type" value="Genomic_DNA"/>
</dbReference>